<proteinExistence type="predicted"/>
<dbReference type="EMBL" id="AP015044">
    <property type="protein sequence ID" value="BAU01024.1"/>
    <property type="molecule type" value="Genomic_DNA"/>
</dbReference>
<feature type="region of interest" description="Disordered" evidence="1">
    <location>
        <begin position="1"/>
        <end position="24"/>
    </location>
</feature>
<organism evidence="2 3">
    <name type="scientific">Vigna angularis var. angularis</name>
    <dbReference type="NCBI Taxonomy" id="157739"/>
    <lineage>
        <taxon>Eukaryota</taxon>
        <taxon>Viridiplantae</taxon>
        <taxon>Streptophyta</taxon>
        <taxon>Embryophyta</taxon>
        <taxon>Tracheophyta</taxon>
        <taxon>Spermatophyta</taxon>
        <taxon>Magnoliopsida</taxon>
        <taxon>eudicotyledons</taxon>
        <taxon>Gunneridae</taxon>
        <taxon>Pentapetalae</taxon>
        <taxon>rosids</taxon>
        <taxon>fabids</taxon>
        <taxon>Fabales</taxon>
        <taxon>Fabaceae</taxon>
        <taxon>Papilionoideae</taxon>
        <taxon>50 kb inversion clade</taxon>
        <taxon>NPAAA clade</taxon>
        <taxon>indigoferoid/millettioid clade</taxon>
        <taxon>Phaseoleae</taxon>
        <taxon>Vigna</taxon>
    </lineage>
</organism>
<evidence type="ECO:0000313" key="2">
    <source>
        <dbReference type="EMBL" id="BAU01024.1"/>
    </source>
</evidence>
<dbReference type="Proteomes" id="UP000291084">
    <property type="component" value="Chromosome 11"/>
</dbReference>
<gene>
    <name evidence="2" type="primary">Vigan.11G017600</name>
    <name evidence="2" type="ORF">VIGAN_11017600</name>
</gene>
<dbReference type="AlphaFoldDB" id="A0A0S3T7Z1"/>
<sequence>REREEEERKRKGKHKGKEEDRSRSPLCCSQLKKLKRRTRETQGYHKFRVSAHLNFFPWRLKKIEVVRDLEIKLQFIAISLDFWSWIR</sequence>
<protein>
    <submittedName>
        <fullName evidence="2">Uncharacterized protein</fullName>
    </submittedName>
</protein>
<keyword evidence="3" id="KW-1185">Reference proteome</keyword>
<feature type="non-terminal residue" evidence="2">
    <location>
        <position position="1"/>
    </location>
</feature>
<accession>A0A0S3T7Z1</accession>
<name>A0A0S3T7Z1_PHAAN</name>
<reference evidence="2 3" key="1">
    <citation type="journal article" date="2015" name="Sci. Rep.">
        <title>The power of single molecule real-time sequencing technology in the de novo assembly of a eukaryotic genome.</title>
        <authorList>
            <person name="Sakai H."/>
            <person name="Naito K."/>
            <person name="Ogiso-Tanaka E."/>
            <person name="Takahashi Y."/>
            <person name="Iseki K."/>
            <person name="Muto C."/>
            <person name="Satou K."/>
            <person name="Teruya K."/>
            <person name="Shiroma A."/>
            <person name="Shimoji M."/>
            <person name="Hirano T."/>
            <person name="Itoh T."/>
            <person name="Kaga A."/>
            <person name="Tomooka N."/>
        </authorList>
    </citation>
    <scope>NUCLEOTIDE SEQUENCE [LARGE SCALE GENOMIC DNA]</scope>
    <source>
        <strain evidence="3">cv. Shumari</strain>
    </source>
</reference>
<evidence type="ECO:0000256" key="1">
    <source>
        <dbReference type="SAM" id="MobiDB-lite"/>
    </source>
</evidence>
<evidence type="ECO:0000313" key="3">
    <source>
        <dbReference type="Proteomes" id="UP000291084"/>
    </source>
</evidence>